<dbReference type="Gene3D" id="1.10.167.10">
    <property type="entry name" value="Regulator of G-protein Signalling 4, domain 2"/>
    <property type="match status" value="3"/>
</dbReference>
<evidence type="ECO:0000259" key="2">
    <source>
        <dbReference type="PROSITE" id="PS50132"/>
    </source>
</evidence>
<feature type="domain" description="RGS" evidence="2">
    <location>
        <begin position="1014"/>
        <end position="1120"/>
    </location>
</feature>
<dbReference type="InterPro" id="IPR048075">
    <property type="entry name" value="RGS22_RGS_second"/>
</dbReference>
<proteinExistence type="predicted"/>
<feature type="region of interest" description="Disordered" evidence="1">
    <location>
        <begin position="553"/>
        <end position="611"/>
    </location>
</feature>
<evidence type="ECO:0000313" key="3">
    <source>
        <dbReference type="EMBL" id="NXP55519.1"/>
    </source>
</evidence>
<dbReference type="AlphaFoldDB" id="A0A7L2BAU8"/>
<dbReference type="GO" id="GO:0005737">
    <property type="term" value="C:cytoplasm"/>
    <property type="evidence" value="ECO:0007669"/>
    <property type="project" value="TreeGrafter"/>
</dbReference>
<dbReference type="PANTHER" id="PTHR46583:SF1">
    <property type="entry name" value="REGULATOR OF G-PROTEIN SIGNALING 22"/>
    <property type="match status" value="1"/>
</dbReference>
<feature type="compositionally biased region" description="Basic residues" evidence="1">
    <location>
        <begin position="1266"/>
        <end position="1278"/>
    </location>
</feature>
<protein>
    <submittedName>
        <fullName evidence="3">RGS22 protein</fullName>
    </submittedName>
</protein>
<feature type="compositionally biased region" description="Polar residues" evidence="1">
    <location>
        <begin position="1230"/>
        <end position="1257"/>
    </location>
</feature>
<dbReference type="GO" id="GO:0005634">
    <property type="term" value="C:nucleus"/>
    <property type="evidence" value="ECO:0007669"/>
    <property type="project" value="TreeGrafter"/>
</dbReference>
<dbReference type="InterPro" id="IPR048074">
    <property type="entry name" value="RGS22_RGS_fourth"/>
</dbReference>
<dbReference type="SUPFAM" id="SSF48097">
    <property type="entry name" value="Regulator of G-protein signaling, RGS"/>
    <property type="match status" value="4"/>
</dbReference>
<dbReference type="EMBL" id="VXBZ01011891">
    <property type="protein sequence ID" value="NXP55519.1"/>
    <property type="molecule type" value="Genomic_DNA"/>
</dbReference>
<dbReference type="InterPro" id="IPR042651">
    <property type="entry name" value="Rgs22"/>
</dbReference>
<dbReference type="GO" id="GO:0001965">
    <property type="term" value="F:G-protein alpha-subunit binding"/>
    <property type="evidence" value="ECO:0007669"/>
    <property type="project" value="InterPro"/>
</dbReference>
<feature type="non-terminal residue" evidence="3">
    <location>
        <position position="1"/>
    </location>
</feature>
<evidence type="ECO:0000313" key="4">
    <source>
        <dbReference type="Proteomes" id="UP000590868"/>
    </source>
</evidence>
<dbReference type="Pfam" id="PF00615">
    <property type="entry name" value="RGS"/>
    <property type="match status" value="3"/>
</dbReference>
<dbReference type="GO" id="GO:0009966">
    <property type="term" value="P:regulation of signal transduction"/>
    <property type="evidence" value="ECO:0007669"/>
    <property type="project" value="InterPro"/>
</dbReference>
<dbReference type="InterPro" id="IPR016137">
    <property type="entry name" value="RGS"/>
</dbReference>
<organism evidence="3 4">
    <name type="scientific">Heliornis fulica</name>
    <name type="common">sungrebe</name>
    <dbReference type="NCBI Taxonomy" id="54369"/>
    <lineage>
        <taxon>Eukaryota</taxon>
        <taxon>Metazoa</taxon>
        <taxon>Chordata</taxon>
        <taxon>Craniata</taxon>
        <taxon>Vertebrata</taxon>
        <taxon>Euteleostomi</taxon>
        <taxon>Archelosauria</taxon>
        <taxon>Archosauria</taxon>
        <taxon>Dinosauria</taxon>
        <taxon>Saurischia</taxon>
        <taxon>Theropoda</taxon>
        <taxon>Coelurosauria</taxon>
        <taxon>Aves</taxon>
        <taxon>Neognathae</taxon>
        <taxon>Neoaves</taxon>
        <taxon>Gruiformes</taxon>
        <taxon>Heliornithidae</taxon>
        <taxon>Heliornis</taxon>
    </lineage>
</organism>
<dbReference type="PROSITE" id="PS50132">
    <property type="entry name" value="RGS"/>
    <property type="match status" value="3"/>
</dbReference>
<evidence type="ECO:0000256" key="1">
    <source>
        <dbReference type="SAM" id="MobiDB-lite"/>
    </source>
</evidence>
<dbReference type="OrthoDB" id="10013157at2759"/>
<feature type="compositionally biased region" description="Low complexity" evidence="1">
    <location>
        <begin position="578"/>
        <end position="591"/>
    </location>
</feature>
<sequence>LFLQTFVQPVKFNSDFGVFEVVNDAPQHLESQLKKTLHDQKPPNPIYDVLRKAKNDGQLSKMRSTSPAFNIDPNYSTMCLDQEQAIQWIKKERLPAFLESDCYFEYRLAKLLSQVEWSKTGINFIIDSDYYPWIKKRDPSPPSPEEDGTSLTMKKFYISLGQAMVSQTKDWFTLAKQSESMKTTDSFMHPVTSSQIEDTQCLSGQHDRDVSLGEKDGFLEAGSQSKECHYWSFLSPSRTTSAKPDIIRERSRDAEEGSSVAIAECPSHTQFRVYLDPKWENAAKEENEQAKPTFQTPEEHTPAYTKFVMKEPISELTHQATAEIDSDVDFQKQPKVFIDELANKKFAHGTAESLFSQSSPFTVLDSKGDVREQSTDKVSLRSSSGSDGADSRAAWCINHRIYDTGKRHEFERFKKFIKGTLGERYWWLWMDIERLKALKDTTRLQRQLSKMKKLYLLSSGEYFLSSEVLLRLDLLHGDQWNAKHLRQIQPEVAKPLLLYWGPRFCVNHSTAIEAASAKLKLWHTCQERPRVDIDPFPQMVSLLPLTPKSCIPRIPPSLPQKRTSSPAALLKPATPNFSSKRSLRLSLNLSSGQSPRRDDSPSTRKWPKPVRRHRIHCSAFDDTEDSKYQGQRKYTYAELLQGKSAAGSVVLGGSRMESMLQSLYLESRAGYYFTRFCEKSGNKLWKNSVYFWFDLQAYHQLFYQETLHPFKICKQAQFLYATYIAPSASMDIGLHQSKKNMIYQKMDPAFEDLFDPAEEHILTVLLEPWTKMVEADKYAYGKVELVEETRQLDSVYFRKLQALHQESSSKQDERTVADTGLPSCPDVCKGDQHLRQVPKELACANLSDLIQDKEKLEQFKTFLNEHSAGMDLMCWLDIEQFRKMLHKDKEKRKEKSKDIKKKYLNKKYFFGPNSPATREQQEQLMHSGGGWGQILHDRLSAAVLLEIQQCIQERLEKQWLPLFLADEHHGTEGQVKIRDITEDLPLQNQKTTRMWKASEHVDNECVSSASEIIAFRKALLNPVTANQFQRFVSLKGDLLENGVLFWQEVQKYKDLCHSHCDDATVQKKITVIINRFINSAVPPALQIDIPAEQAKKILECRRELGPYIFREAQMTIFALLFKFWTKFCKFQSNLDSDKILLALERKKGKNMQMMEDKTAEVRLTELQDKEVGTKLISLSSSAFGYEIGLEGRPFSDGYGWQTSWSYSKYIEALQQERILLKKQEDLEKNSPSFLTGTSSMSSLKPGNAKKSTISPKNSVILEKHSNLAKKQKVSTRLP</sequence>
<comment type="caution">
    <text evidence="3">The sequence shown here is derived from an EMBL/GenBank/DDBJ whole genome shotgun (WGS) entry which is preliminary data.</text>
</comment>
<dbReference type="InterPro" id="IPR044926">
    <property type="entry name" value="RGS_subdomain_2"/>
</dbReference>
<dbReference type="CDD" id="cd08725">
    <property type="entry name" value="RGS_RGS22_4"/>
    <property type="match status" value="1"/>
</dbReference>
<feature type="non-terminal residue" evidence="3">
    <location>
        <position position="1278"/>
    </location>
</feature>
<feature type="domain" description="RGS" evidence="2">
    <location>
        <begin position="659"/>
        <end position="765"/>
    </location>
</feature>
<dbReference type="SMART" id="SM00315">
    <property type="entry name" value="RGS"/>
    <property type="match status" value="2"/>
</dbReference>
<dbReference type="InterPro" id="IPR036305">
    <property type="entry name" value="RGS_sf"/>
</dbReference>
<accession>A0A7L2BAU8</accession>
<keyword evidence="4" id="KW-1185">Reference proteome</keyword>
<name>A0A7L2BAU8_9GRUI</name>
<dbReference type="PANTHER" id="PTHR46583">
    <property type="entry name" value="REGULATOR OF G-PROTEIN SIGNALING 22"/>
    <property type="match status" value="1"/>
</dbReference>
<feature type="region of interest" description="Disordered" evidence="1">
    <location>
        <begin position="1230"/>
        <end position="1278"/>
    </location>
</feature>
<feature type="domain" description="RGS" evidence="2">
    <location>
        <begin position="845"/>
        <end position="904"/>
    </location>
</feature>
<dbReference type="Proteomes" id="UP000590868">
    <property type="component" value="Unassembled WGS sequence"/>
</dbReference>
<gene>
    <name evidence="3" type="primary">Rgs22</name>
    <name evidence="3" type="ORF">HELFUL_R10616</name>
</gene>
<dbReference type="CDD" id="cd08727">
    <property type="entry name" value="RGS_RGS22_2"/>
    <property type="match status" value="1"/>
</dbReference>
<reference evidence="3 4" key="1">
    <citation type="submission" date="2019-09" db="EMBL/GenBank/DDBJ databases">
        <title>Bird 10,000 Genomes (B10K) Project - Family phase.</title>
        <authorList>
            <person name="Zhang G."/>
        </authorList>
    </citation>
    <scope>NUCLEOTIDE SEQUENCE [LARGE SCALE GENOMIC DNA]</scope>
    <source>
        <strain evidence="3">B10K-DU-001-55</strain>
        <tissue evidence="3">Muscle</tissue>
    </source>
</reference>